<comment type="caution">
    <text evidence="1">The sequence shown here is derived from an EMBL/GenBank/DDBJ whole genome shotgun (WGS) entry which is preliminary data.</text>
</comment>
<organism evidence="1 2">
    <name type="scientific">Ordospora colligata OC4</name>
    <dbReference type="NCBI Taxonomy" id="1354746"/>
    <lineage>
        <taxon>Eukaryota</taxon>
        <taxon>Fungi</taxon>
        <taxon>Fungi incertae sedis</taxon>
        <taxon>Microsporidia</taxon>
        <taxon>Ordosporidae</taxon>
        <taxon>Ordospora</taxon>
    </lineage>
</organism>
<sequence length="266" mass="30908">MTLMLPEQEDMMGHFADPVSFINAYTHVYEKQKGVPVKIGLQDILYYEWFEQALLEMVLERVFSKDGGEPRVVEAEDALESFRQHRFFDEEFYNVATLVIIKGVAMLLDRIDQEVCQRSFVNVRYLYFYTIMPVDLTRILIEPCLECIEQPKVLMQTMLEVKKSVEDVNMQLNEVDVSFLADDARLSCRINLSDVLLGPARIKHYSLNNIYGSVFDLVLVRAAGMTSENAYLYVMEVYSEYITFEIGPEELVECLKEYLNKLMTGY</sequence>
<protein>
    <submittedName>
        <fullName evidence="1">Uncharacterized protein</fullName>
    </submittedName>
</protein>
<dbReference type="EMBL" id="JOKQ01000004">
    <property type="protein sequence ID" value="KHN69933.1"/>
    <property type="molecule type" value="Genomic_DNA"/>
</dbReference>
<gene>
    <name evidence="1" type="ORF">M896_041300</name>
</gene>
<dbReference type="GeneID" id="26261568"/>
<keyword evidence="2" id="KW-1185">Reference proteome</keyword>
<dbReference type="Proteomes" id="UP000031056">
    <property type="component" value="Unassembled WGS sequence"/>
</dbReference>
<dbReference type="OrthoDB" id="2188983at2759"/>
<proteinExistence type="predicted"/>
<dbReference type="VEuPathDB" id="MicrosporidiaDB:M896_041300"/>
<dbReference type="RefSeq" id="XP_014563975.1">
    <property type="nucleotide sequence ID" value="XM_014708489.1"/>
</dbReference>
<evidence type="ECO:0000313" key="2">
    <source>
        <dbReference type="Proteomes" id="UP000031056"/>
    </source>
</evidence>
<name>A0A0B2UKN7_9MICR</name>
<evidence type="ECO:0000313" key="1">
    <source>
        <dbReference type="EMBL" id="KHN69933.1"/>
    </source>
</evidence>
<accession>A0A0B2UKN7</accession>
<dbReference type="HOGENOM" id="CLU_090707_0_0_1"/>
<dbReference type="AlphaFoldDB" id="A0A0B2UKN7"/>
<dbReference type="InParanoid" id="A0A0B2UKN7"/>
<reference evidence="1 2" key="1">
    <citation type="journal article" date="2014" name="MBio">
        <title>The Ordospora colligata genome; evolution of extreme reduction in microsporidia and host-to-parasite horizontal gene transfer.</title>
        <authorList>
            <person name="Pombert J.-F."/>
            <person name="Haag K.L."/>
            <person name="Beidas S."/>
            <person name="Ebert D."/>
            <person name="Keeling P.J."/>
        </authorList>
    </citation>
    <scope>NUCLEOTIDE SEQUENCE [LARGE SCALE GENOMIC DNA]</scope>
    <source>
        <strain evidence="1 2">OC4</strain>
    </source>
</reference>